<dbReference type="Pfam" id="PF12833">
    <property type="entry name" value="HTH_18"/>
    <property type="match status" value="1"/>
</dbReference>
<evidence type="ECO:0000313" key="8">
    <source>
        <dbReference type="Proteomes" id="UP000442469"/>
    </source>
</evidence>
<evidence type="ECO:0000313" key="5">
    <source>
        <dbReference type="EMBL" id="KFM95439.1"/>
    </source>
</evidence>
<evidence type="ECO:0000256" key="2">
    <source>
        <dbReference type="ARBA" id="ARBA00023125"/>
    </source>
</evidence>
<keyword evidence="7" id="KW-1185">Reference proteome</keyword>
<feature type="domain" description="HTH araC/xylS-type" evidence="4">
    <location>
        <begin position="242"/>
        <end position="340"/>
    </location>
</feature>
<dbReference type="GO" id="GO:0043565">
    <property type="term" value="F:sequence-specific DNA binding"/>
    <property type="evidence" value="ECO:0007669"/>
    <property type="project" value="InterPro"/>
</dbReference>
<evidence type="ECO:0000313" key="7">
    <source>
        <dbReference type="Proteomes" id="UP000029278"/>
    </source>
</evidence>
<proteinExistence type="predicted"/>
<keyword evidence="2" id="KW-0238">DNA-binding</keyword>
<name>A0A090YAD8_PAEMA</name>
<dbReference type="Proteomes" id="UP000029278">
    <property type="component" value="Unassembled WGS sequence"/>
</dbReference>
<evidence type="ECO:0000256" key="3">
    <source>
        <dbReference type="ARBA" id="ARBA00023163"/>
    </source>
</evidence>
<dbReference type="PANTHER" id="PTHR43280:SF28">
    <property type="entry name" value="HTH-TYPE TRANSCRIPTIONAL ACTIVATOR RHAS"/>
    <property type="match status" value="1"/>
</dbReference>
<dbReference type="STRING" id="44252.DJ90_5527"/>
<dbReference type="InterPro" id="IPR018062">
    <property type="entry name" value="HTH_AraC-typ_CS"/>
</dbReference>
<dbReference type="AlphaFoldDB" id="A0A090YAD8"/>
<keyword evidence="3" id="KW-0804">Transcription</keyword>
<dbReference type="InterPro" id="IPR018060">
    <property type="entry name" value="HTH_AraC"/>
</dbReference>
<dbReference type="Proteomes" id="UP000442469">
    <property type="component" value="Unassembled WGS sequence"/>
</dbReference>
<reference evidence="6 8" key="2">
    <citation type="submission" date="2019-11" db="EMBL/GenBank/DDBJ databases">
        <title>Draft genome sequences of five Paenibacillus species of dairy origin.</title>
        <authorList>
            <person name="Olajide A.M."/>
            <person name="Chen S."/>
            <person name="Lapointe G."/>
        </authorList>
    </citation>
    <scope>NUCLEOTIDE SEQUENCE [LARGE SCALE GENOMIC DNA]</scope>
    <source>
        <strain evidence="6 8">3CT49</strain>
    </source>
</reference>
<gene>
    <name evidence="5" type="ORF">DJ90_5527</name>
    <name evidence="6" type="ORF">GNQ08_20030</name>
</gene>
<dbReference type="OrthoDB" id="9788446at2"/>
<comment type="caution">
    <text evidence="5">The sequence shown here is derived from an EMBL/GenBank/DDBJ whole genome shotgun (WGS) entry which is preliminary data.</text>
</comment>
<sequence>MIQEHLRIHKILDMQKWKRLQESLATVTNLAILTVDYKGNPVTSHSGCRPFCQQVRKDPNLLRFCLKCDSRGGLESVRSNSPYVYLCHFNIIDIAIPISVDDKYIGAVMAGQVRLSDPENARELEQILSLQDSELYRIKRAELGHLYDELPVMSYEEVVKVSNMLFLLCNYIVEEALNKNLLIEMFEKAYGQGETLNISTILPGYSIKNIESIKKEMTNAIADAYLKNADSESYVCANKALQPAFAYIYRNKSEQVTLKQMAELCHLSPSYFSRLFTKETGENFTTYLARLKISWAKQLLGVTDMPVAQISDELGFNEPGYFIKTFKKFEDITPALYRKYYKPPV</sequence>
<dbReference type="RefSeq" id="WP_036623726.1">
    <property type="nucleotide sequence ID" value="NZ_BGML01000008.1"/>
</dbReference>
<reference evidence="5 7" key="1">
    <citation type="submission" date="2014-04" db="EMBL/GenBank/DDBJ databases">
        <authorList>
            <person name="Bishop-Lilly K.A."/>
            <person name="Broomall S.M."/>
            <person name="Chain P.S."/>
            <person name="Chertkov O."/>
            <person name="Coyne S.R."/>
            <person name="Daligault H.E."/>
            <person name="Davenport K.W."/>
            <person name="Erkkila T."/>
            <person name="Frey K.G."/>
            <person name="Gibbons H.S."/>
            <person name="Gu W."/>
            <person name="Jaissle J."/>
            <person name="Johnson S.L."/>
            <person name="Koroleva G.I."/>
            <person name="Ladner J.T."/>
            <person name="Lo C.-C."/>
            <person name="Minogue T.D."/>
            <person name="Munk C."/>
            <person name="Palacios G.F."/>
            <person name="Redden C.L."/>
            <person name="Rosenzweig C.N."/>
            <person name="Scholz M.B."/>
            <person name="Teshima H."/>
            <person name="Xu Y."/>
        </authorList>
    </citation>
    <scope>NUCLEOTIDE SEQUENCE [LARGE SCALE GENOMIC DNA]</scope>
    <source>
        <strain evidence="5 7">8244</strain>
    </source>
</reference>
<dbReference type="Gene3D" id="1.10.10.60">
    <property type="entry name" value="Homeodomain-like"/>
    <property type="match status" value="2"/>
</dbReference>
<dbReference type="SMART" id="SM00342">
    <property type="entry name" value="HTH_ARAC"/>
    <property type="match status" value="1"/>
</dbReference>
<accession>A0A090YAD8</accession>
<evidence type="ECO:0000259" key="4">
    <source>
        <dbReference type="PROSITE" id="PS01124"/>
    </source>
</evidence>
<dbReference type="EMBL" id="JMQA01000042">
    <property type="protein sequence ID" value="KFM95439.1"/>
    <property type="molecule type" value="Genomic_DNA"/>
</dbReference>
<protein>
    <submittedName>
        <fullName evidence="5">Helix-turn-helix domain protein</fullName>
    </submittedName>
    <submittedName>
        <fullName evidence="6">Helix-turn-helix domain-containing protein</fullName>
    </submittedName>
</protein>
<dbReference type="GO" id="GO:0003700">
    <property type="term" value="F:DNA-binding transcription factor activity"/>
    <property type="evidence" value="ECO:0007669"/>
    <property type="project" value="InterPro"/>
</dbReference>
<dbReference type="EMBL" id="WNZZ01000017">
    <property type="protein sequence ID" value="MUG24661.1"/>
    <property type="molecule type" value="Genomic_DNA"/>
</dbReference>
<evidence type="ECO:0000313" key="6">
    <source>
        <dbReference type="EMBL" id="MUG24661.1"/>
    </source>
</evidence>
<dbReference type="PROSITE" id="PS01124">
    <property type="entry name" value="HTH_ARAC_FAMILY_2"/>
    <property type="match status" value="1"/>
</dbReference>
<evidence type="ECO:0000256" key="1">
    <source>
        <dbReference type="ARBA" id="ARBA00023015"/>
    </source>
</evidence>
<dbReference type="SUPFAM" id="SSF46689">
    <property type="entry name" value="Homeodomain-like"/>
    <property type="match status" value="2"/>
</dbReference>
<dbReference type="Pfam" id="PF10114">
    <property type="entry name" value="PocR"/>
    <property type="match status" value="1"/>
</dbReference>
<organism evidence="5 7">
    <name type="scientific">Paenibacillus macerans</name>
    <name type="common">Bacillus macerans</name>
    <dbReference type="NCBI Taxonomy" id="44252"/>
    <lineage>
        <taxon>Bacteria</taxon>
        <taxon>Bacillati</taxon>
        <taxon>Bacillota</taxon>
        <taxon>Bacilli</taxon>
        <taxon>Bacillales</taxon>
        <taxon>Paenibacillaceae</taxon>
        <taxon>Paenibacillus</taxon>
    </lineage>
</organism>
<dbReference type="InterPro" id="IPR018771">
    <property type="entry name" value="PocR_dom"/>
</dbReference>
<dbReference type="GeneID" id="77007733"/>
<dbReference type="PATRIC" id="fig|44252.3.peg.5255"/>
<dbReference type="HOGENOM" id="CLU_036605_0_1_9"/>
<dbReference type="PANTHER" id="PTHR43280">
    <property type="entry name" value="ARAC-FAMILY TRANSCRIPTIONAL REGULATOR"/>
    <property type="match status" value="1"/>
</dbReference>
<dbReference type="InterPro" id="IPR009057">
    <property type="entry name" value="Homeodomain-like_sf"/>
</dbReference>
<keyword evidence="1" id="KW-0805">Transcription regulation</keyword>
<dbReference type="PROSITE" id="PS00041">
    <property type="entry name" value="HTH_ARAC_FAMILY_1"/>
    <property type="match status" value="1"/>
</dbReference>